<proteinExistence type="predicted"/>
<dbReference type="EMBL" id="JACSPW010000002">
    <property type="protein sequence ID" value="MBD8032226.1"/>
    <property type="molecule type" value="Genomic_DNA"/>
</dbReference>
<protein>
    <submittedName>
        <fullName evidence="1">YslB family protein</fullName>
    </submittedName>
</protein>
<organism evidence="1 2">
    <name type="scientific">Solibacillus merdavium</name>
    <dbReference type="NCBI Taxonomy" id="2762218"/>
    <lineage>
        <taxon>Bacteria</taxon>
        <taxon>Bacillati</taxon>
        <taxon>Bacillota</taxon>
        <taxon>Bacilli</taxon>
        <taxon>Bacillales</taxon>
        <taxon>Caryophanaceae</taxon>
        <taxon>Solibacillus</taxon>
    </lineage>
</organism>
<dbReference type="Proteomes" id="UP000600565">
    <property type="component" value="Unassembled WGS sequence"/>
</dbReference>
<dbReference type="SUPFAM" id="SSF111126">
    <property type="entry name" value="Ligand-binding domain in the NO signalling and Golgi transport"/>
    <property type="match status" value="1"/>
</dbReference>
<dbReference type="Pfam" id="PF10702">
    <property type="entry name" value="DUF2507"/>
    <property type="match status" value="1"/>
</dbReference>
<keyword evidence="2" id="KW-1185">Reference proteome</keyword>
<evidence type="ECO:0000313" key="1">
    <source>
        <dbReference type="EMBL" id="MBD8032226.1"/>
    </source>
</evidence>
<dbReference type="RefSeq" id="WP_191702822.1">
    <property type="nucleotide sequence ID" value="NZ_JACSPW010000002.1"/>
</dbReference>
<reference evidence="1 2" key="1">
    <citation type="submission" date="2020-08" db="EMBL/GenBank/DDBJ databases">
        <title>A Genomic Blueprint of the Chicken Gut Microbiome.</title>
        <authorList>
            <person name="Gilroy R."/>
            <person name="Ravi A."/>
            <person name="Getino M."/>
            <person name="Pursley I."/>
            <person name="Horton D.L."/>
            <person name="Alikhan N.-F."/>
            <person name="Baker D."/>
            <person name="Gharbi K."/>
            <person name="Hall N."/>
            <person name="Watson M."/>
            <person name="Adriaenssens E.M."/>
            <person name="Foster-Nyarko E."/>
            <person name="Jarju S."/>
            <person name="Secka A."/>
            <person name="Antonio M."/>
            <person name="Oren A."/>
            <person name="Chaudhuri R."/>
            <person name="La Ragione R.M."/>
            <person name="Hildebrand F."/>
            <person name="Pallen M.J."/>
        </authorList>
    </citation>
    <scope>NUCLEOTIDE SEQUENCE [LARGE SCALE GENOMIC DNA]</scope>
    <source>
        <strain evidence="1 2">Sa1YVA6</strain>
    </source>
</reference>
<gene>
    <name evidence="1" type="ORF">H9632_04040</name>
</gene>
<sequence>MEGYKMKTIPSFGYEILRDHLLPSILGKHEEDVLYWAGKELARKFPLFAMDELPSFFGEAGWGQLILDKEIKDELHYILMTTEEMSINIEQRCFRLEAGFLAEQKQKQLGYLTECYVEKIEKKNYVKFILKWDLKEKI</sequence>
<evidence type="ECO:0000313" key="2">
    <source>
        <dbReference type="Proteomes" id="UP000600565"/>
    </source>
</evidence>
<dbReference type="InterPro" id="IPR019642">
    <property type="entry name" value="DUF2507"/>
</dbReference>
<comment type="caution">
    <text evidence="1">The sequence shown here is derived from an EMBL/GenBank/DDBJ whole genome shotgun (WGS) entry which is preliminary data.</text>
</comment>
<accession>A0ABR8XJV5</accession>
<dbReference type="Gene3D" id="3.30.1380.20">
    <property type="entry name" value="Trafficking protein particle complex subunit 3"/>
    <property type="match status" value="1"/>
</dbReference>
<dbReference type="InterPro" id="IPR024096">
    <property type="entry name" value="NO_sig/Golgi_transp_ligand-bd"/>
</dbReference>
<name>A0ABR8XJV5_9BACL</name>